<accession>A0A9N8DED7</accession>
<reference evidence="1" key="1">
    <citation type="submission" date="2020-06" db="EMBL/GenBank/DDBJ databases">
        <authorList>
            <consortium name="Plant Systems Biology data submission"/>
        </authorList>
    </citation>
    <scope>NUCLEOTIDE SEQUENCE</scope>
    <source>
        <strain evidence="1">D6</strain>
    </source>
</reference>
<dbReference type="AlphaFoldDB" id="A0A9N8DED7"/>
<evidence type="ECO:0008006" key="3">
    <source>
        <dbReference type="Google" id="ProtNLM"/>
    </source>
</evidence>
<evidence type="ECO:0000313" key="1">
    <source>
        <dbReference type="EMBL" id="CAB9501722.1"/>
    </source>
</evidence>
<gene>
    <name evidence="1" type="ORF">SEMRO_116_G057150.1</name>
</gene>
<protein>
    <recommendedName>
        <fullName evidence="3">SnoaL-like domain-containing protein</fullName>
    </recommendedName>
</protein>
<dbReference type="SUPFAM" id="SSF54427">
    <property type="entry name" value="NTF2-like"/>
    <property type="match status" value="1"/>
</dbReference>
<proteinExistence type="predicted"/>
<dbReference type="Gene3D" id="3.10.450.50">
    <property type="match status" value="1"/>
</dbReference>
<sequence length="224" mass="24657">MVLKSFKPLRKLLRRSKSSEDLKKKSKAPVRLNGTASCDSTASILQMIQVKQLEAGSDTVGGGFTSTPSNPEVALAIQYFEKVNDGHFAAIREMVTEDVEFLFHDPNGDVNHELTWKDFEAEFFKVGKSFPDFFFRHGLVEQSKTQDDVVVVHDLVPSGTHSGAPYAFGPCEPIQAAGKKVVSDPEEVHITCRDGKICKFAFHPKGEMSGFAGIYTLLGGFPLM</sequence>
<organism evidence="1 2">
    <name type="scientific">Seminavis robusta</name>
    <dbReference type="NCBI Taxonomy" id="568900"/>
    <lineage>
        <taxon>Eukaryota</taxon>
        <taxon>Sar</taxon>
        <taxon>Stramenopiles</taxon>
        <taxon>Ochrophyta</taxon>
        <taxon>Bacillariophyta</taxon>
        <taxon>Bacillariophyceae</taxon>
        <taxon>Bacillariophycidae</taxon>
        <taxon>Naviculales</taxon>
        <taxon>Naviculaceae</taxon>
        <taxon>Seminavis</taxon>
    </lineage>
</organism>
<dbReference type="Proteomes" id="UP001153069">
    <property type="component" value="Unassembled WGS sequence"/>
</dbReference>
<dbReference type="EMBL" id="CAICTM010000115">
    <property type="protein sequence ID" value="CAB9501722.1"/>
    <property type="molecule type" value="Genomic_DNA"/>
</dbReference>
<dbReference type="InterPro" id="IPR032710">
    <property type="entry name" value="NTF2-like_dom_sf"/>
</dbReference>
<keyword evidence="2" id="KW-1185">Reference proteome</keyword>
<comment type="caution">
    <text evidence="1">The sequence shown here is derived from an EMBL/GenBank/DDBJ whole genome shotgun (WGS) entry which is preliminary data.</text>
</comment>
<evidence type="ECO:0000313" key="2">
    <source>
        <dbReference type="Proteomes" id="UP001153069"/>
    </source>
</evidence>
<name>A0A9N8DED7_9STRA</name>